<name>A0A060XXS0_ONCMY</name>
<feature type="transmembrane region" description="Helical" evidence="15">
    <location>
        <begin position="420"/>
        <end position="439"/>
    </location>
</feature>
<dbReference type="SUPFAM" id="SSF81321">
    <property type="entry name" value="Family A G protein-coupled receptor-like"/>
    <property type="match status" value="1"/>
</dbReference>
<keyword evidence="4" id="KW-0597">Phosphoprotein</keyword>
<evidence type="ECO:0000256" key="8">
    <source>
        <dbReference type="ARBA" id="ARBA00023136"/>
    </source>
</evidence>
<reference evidence="17" key="1">
    <citation type="journal article" date="2014" name="Nat. Commun.">
        <title>The rainbow trout genome provides novel insights into evolution after whole-genome duplication in vertebrates.</title>
        <authorList>
            <person name="Berthelot C."/>
            <person name="Brunet F."/>
            <person name="Chalopin D."/>
            <person name="Juanchich A."/>
            <person name="Bernard M."/>
            <person name="Noel B."/>
            <person name="Bento P."/>
            <person name="Da Silva C."/>
            <person name="Labadie K."/>
            <person name="Alberti A."/>
            <person name="Aury J.M."/>
            <person name="Louis A."/>
            <person name="Dehais P."/>
            <person name="Bardou P."/>
            <person name="Montfort J."/>
            <person name="Klopp C."/>
            <person name="Cabau C."/>
            <person name="Gaspin C."/>
            <person name="Thorgaard G.H."/>
            <person name="Boussaha M."/>
            <person name="Quillet E."/>
            <person name="Guyomard R."/>
            <person name="Galiana D."/>
            <person name="Bobe J."/>
            <person name="Volff J.N."/>
            <person name="Genet C."/>
            <person name="Wincker P."/>
            <person name="Jaillon O."/>
            <person name="Roest Crollius H."/>
            <person name="Guiguen Y."/>
        </authorList>
    </citation>
    <scope>NUCLEOTIDE SEQUENCE [LARGE SCALE GENOMIC DNA]</scope>
</reference>
<dbReference type="GO" id="GO:0004930">
    <property type="term" value="F:G protein-coupled receptor activity"/>
    <property type="evidence" value="ECO:0007669"/>
    <property type="project" value="UniProtKB-KW"/>
</dbReference>
<dbReference type="PROSITE" id="PS50262">
    <property type="entry name" value="G_PROTEIN_RECEP_F1_2"/>
    <property type="match status" value="1"/>
</dbReference>
<dbReference type="InterPro" id="IPR017452">
    <property type="entry name" value="GPCR_Rhodpsn_7TM"/>
</dbReference>
<dbReference type="Proteomes" id="UP000193380">
    <property type="component" value="Unassembled WGS sequence"/>
</dbReference>
<feature type="transmembrane region" description="Helical" evidence="15">
    <location>
        <begin position="206"/>
        <end position="225"/>
    </location>
</feature>
<keyword evidence="5 14" id="KW-0812">Transmembrane</keyword>
<dbReference type="PRINTS" id="PR00426">
    <property type="entry name" value="C5ANPHYLTXNR"/>
</dbReference>
<gene>
    <name evidence="17" type="ORF">GSONMT00027642001</name>
</gene>
<feature type="domain" description="G-protein coupled receptors family 1 profile" evidence="16">
    <location>
        <begin position="186"/>
        <end position="436"/>
    </location>
</feature>
<dbReference type="FunFam" id="1.20.1070.10:FF:000034">
    <property type="entry name" value="G-protein coupled receptor 1"/>
    <property type="match status" value="1"/>
</dbReference>
<keyword evidence="10 14" id="KW-0675">Receptor</keyword>
<feature type="transmembrane region" description="Helical" evidence="15">
    <location>
        <begin position="338"/>
        <end position="362"/>
    </location>
</feature>
<keyword evidence="6 15" id="KW-1133">Transmembrane helix</keyword>
<evidence type="ECO:0000256" key="13">
    <source>
        <dbReference type="ARBA" id="ARBA00025736"/>
    </source>
</evidence>
<accession>A0A060XXS0</accession>
<evidence type="ECO:0000256" key="1">
    <source>
        <dbReference type="ARBA" id="ARBA00004651"/>
    </source>
</evidence>
<feature type="transmembrane region" description="Helical" evidence="15">
    <location>
        <begin position="170"/>
        <end position="194"/>
    </location>
</feature>
<feature type="transmembrane region" description="Helical" evidence="15">
    <location>
        <begin position="382"/>
        <end position="400"/>
    </location>
</feature>
<sequence>MSILIPIVFYIVKINSEKFCDMVGRLMCMSYVFYRLIIIILLYSAPQCLSLCVCVCVCVCVGCGNSTSPLFLVDLLMMTLSNRIRTNPAVFYNLCSKTTGGTVTGIITRTFVSKKCKGFQDLCLQIVGSVAAMEKSTEDYDNYTYDYLEYGDFEEEKAPDGYSQKEAMHIISVVMYSISFVLGVTGNGTVIWVLAFKSKRTVNSVWLLNMAIADFVFVLFLPFSIDYVLRDFHWCFGLVMCKLNSFVSVMNMYASVLFLTMLSLDRYVSLIHLSWSQRCRSVWRAWIVCGCVWGVSALLSLPTLIFRDTVSYRDRVMCFNNFNVQDRHTAAVRHITLVVIRTAVGFLLPFSAVCVTGILLAIKVHQSDDSVSLSSFSKTVSAVILAFFLCWAPFHTFSLMELSFNSSLYLHAVLKTGFPLATSLAYFNSCVNPFIYVLVGKKVRQLLKRSCLDITKSSLRELNQSISATELVPVADIRAPYISAPQDPTESSTV</sequence>
<evidence type="ECO:0000256" key="14">
    <source>
        <dbReference type="RuleBase" id="RU000688"/>
    </source>
</evidence>
<keyword evidence="9" id="KW-1015">Disulfide bond</keyword>
<dbReference type="PROSITE" id="PS00237">
    <property type="entry name" value="G_PROTEIN_RECEP_F1_1"/>
    <property type="match status" value="1"/>
</dbReference>
<keyword evidence="3" id="KW-0145">Chemotaxis</keyword>
<feature type="transmembrane region" description="Helical" evidence="15">
    <location>
        <begin position="49"/>
        <end position="72"/>
    </location>
</feature>
<dbReference type="InterPro" id="IPR000276">
    <property type="entry name" value="GPCR_Rhodpsn"/>
</dbReference>
<feature type="transmembrane region" description="Helical" evidence="15">
    <location>
        <begin position="22"/>
        <end position="42"/>
    </location>
</feature>
<dbReference type="GO" id="GO:0004875">
    <property type="term" value="F:complement receptor activity"/>
    <property type="evidence" value="ECO:0007669"/>
    <property type="project" value="InterPro"/>
</dbReference>
<comment type="similarity">
    <text evidence="13">Belongs to the chemokine-like receptor (CMKLR) family.</text>
</comment>
<feature type="transmembrane region" description="Helical" evidence="15">
    <location>
        <begin position="245"/>
        <end position="264"/>
    </location>
</feature>
<keyword evidence="12 14" id="KW-0807">Transducer</keyword>
<feature type="transmembrane region" description="Helical" evidence="15">
    <location>
        <begin position="285"/>
        <end position="306"/>
    </location>
</feature>
<evidence type="ECO:0000256" key="11">
    <source>
        <dbReference type="ARBA" id="ARBA00023180"/>
    </source>
</evidence>
<dbReference type="GO" id="GO:0007204">
    <property type="term" value="P:positive regulation of cytosolic calcium ion concentration"/>
    <property type="evidence" value="ECO:0007669"/>
    <property type="project" value="TreeGrafter"/>
</dbReference>
<comment type="subcellular location">
    <subcellularLocation>
        <location evidence="1">Cell membrane</location>
        <topology evidence="1">Multi-pass membrane protein</topology>
    </subcellularLocation>
</comment>
<dbReference type="AlphaFoldDB" id="A0A060XXS0"/>
<dbReference type="GO" id="GO:0006935">
    <property type="term" value="P:chemotaxis"/>
    <property type="evidence" value="ECO:0007669"/>
    <property type="project" value="UniProtKB-KW"/>
</dbReference>
<dbReference type="PRINTS" id="PR00237">
    <property type="entry name" value="GPCRRHODOPSN"/>
</dbReference>
<keyword evidence="2" id="KW-1003">Cell membrane</keyword>
<dbReference type="GO" id="GO:0007200">
    <property type="term" value="P:phospholipase C-activating G protein-coupled receptor signaling pathway"/>
    <property type="evidence" value="ECO:0007669"/>
    <property type="project" value="TreeGrafter"/>
</dbReference>
<dbReference type="GO" id="GO:0005886">
    <property type="term" value="C:plasma membrane"/>
    <property type="evidence" value="ECO:0007669"/>
    <property type="project" value="UniProtKB-SubCell"/>
</dbReference>
<evidence type="ECO:0000256" key="4">
    <source>
        <dbReference type="ARBA" id="ARBA00022553"/>
    </source>
</evidence>
<evidence type="ECO:0000256" key="15">
    <source>
        <dbReference type="SAM" id="Phobius"/>
    </source>
</evidence>
<keyword evidence="8 15" id="KW-0472">Membrane</keyword>
<protein>
    <recommendedName>
        <fullName evidence="16">G-protein coupled receptors family 1 profile domain-containing protein</fullName>
    </recommendedName>
</protein>
<dbReference type="InterPro" id="IPR000826">
    <property type="entry name" value="Formyl_rcpt-rel"/>
</dbReference>
<dbReference type="PANTHER" id="PTHR24225:SF74">
    <property type="entry name" value="CHEMOKINE-LIKE RECEPTOR 1"/>
    <property type="match status" value="1"/>
</dbReference>
<dbReference type="Pfam" id="PF00001">
    <property type="entry name" value="7tm_1"/>
    <property type="match status" value="1"/>
</dbReference>
<organism evidence="17 18">
    <name type="scientific">Oncorhynchus mykiss</name>
    <name type="common">Rainbow trout</name>
    <name type="synonym">Salmo gairdneri</name>
    <dbReference type="NCBI Taxonomy" id="8022"/>
    <lineage>
        <taxon>Eukaryota</taxon>
        <taxon>Metazoa</taxon>
        <taxon>Chordata</taxon>
        <taxon>Craniata</taxon>
        <taxon>Vertebrata</taxon>
        <taxon>Euteleostomi</taxon>
        <taxon>Actinopterygii</taxon>
        <taxon>Neopterygii</taxon>
        <taxon>Teleostei</taxon>
        <taxon>Protacanthopterygii</taxon>
        <taxon>Salmoniformes</taxon>
        <taxon>Salmonidae</taxon>
        <taxon>Salmoninae</taxon>
        <taxon>Oncorhynchus</taxon>
    </lineage>
</organism>
<evidence type="ECO:0000256" key="3">
    <source>
        <dbReference type="ARBA" id="ARBA00022500"/>
    </source>
</evidence>
<evidence type="ECO:0000256" key="5">
    <source>
        <dbReference type="ARBA" id="ARBA00022692"/>
    </source>
</evidence>
<dbReference type="PANTHER" id="PTHR24225">
    <property type="entry name" value="CHEMOTACTIC RECEPTOR"/>
    <property type="match status" value="1"/>
</dbReference>
<proteinExistence type="inferred from homology"/>
<reference evidence="17" key="2">
    <citation type="submission" date="2014-03" db="EMBL/GenBank/DDBJ databases">
        <authorList>
            <person name="Genoscope - CEA"/>
        </authorList>
    </citation>
    <scope>NUCLEOTIDE SEQUENCE</scope>
</reference>
<evidence type="ECO:0000256" key="2">
    <source>
        <dbReference type="ARBA" id="ARBA00022475"/>
    </source>
</evidence>
<keyword evidence="7 14" id="KW-0297">G-protein coupled receptor</keyword>
<dbReference type="EMBL" id="FR906328">
    <property type="protein sequence ID" value="CDQ84082.1"/>
    <property type="molecule type" value="Genomic_DNA"/>
</dbReference>
<evidence type="ECO:0000313" key="18">
    <source>
        <dbReference type="Proteomes" id="UP000193380"/>
    </source>
</evidence>
<dbReference type="GO" id="GO:0006954">
    <property type="term" value="P:inflammatory response"/>
    <property type="evidence" value="ECO:0007669"/>
    <property type="project" value="TreeGrafter"/>
</dbReference>
<dbReference type="Gene3D" id="1.20.1070.10">
    <property type="entry name" value="Rhodopsin 7-helix transmembrane proteins"/>
    <property type="match status" value="1"/>
</dbReference>
<evidence type="ECO:0000256" key="12">
    <source>
        <dbReference type="ARBA" id="ARBA00023224"/>
    </source>
</evidence>
<evidence type="ECO:0000256" key="6">
    <source>
        <dbReference type="ARBA" id="ARBA00022989"/>
    </source>
</evidence>
<evidence type="ECO:0000256" key="10">
    <source>
        <dbReference type="ARBA" id="ARBA00023170"/>
    </source>
</evidence>
<comment type="similarity">
    <text evidence="14">Belongs to the G-protein coupled receptor 1 family.</text>
</comment>
<evidence type="ECO:0000256" key="9">
    <source>
        <dbReference type="ARBA" id="ARBA00023157"/>
    </source>
</evidence>
<dbReference type="STRING" id="8022.A0A060XXS0"/>
<keyword evidence="11" id="KW-0325">Glycoprotein</keyword>
<dbReference type="PaxDb" id="8022-A0A060XXS0"/>
<dbReference type="InterPro" id="IPR002234">
    <property type="entry name" value="Anphylx_rcpt_C3a/C5a1-2"/>
</dbReference>
<evidence type="ECO:0000313" key="17">
    <source>
        <dbReference type="EMBL" id="CDQ84082.1"/>
    </source>
</evidence>
<evidence type="ECO:0000259" key="16">
    <source>
        <dbReference type="PROSITE" id="PS50262"/>
    </source>
</evidence>
<evidence type="ECO:0000256" key="7">
    <source>
        <dbReference type="ARBA" id="ARBA00023040"/>
    </source>
</evidence>